<dbReference type="Proteomes" id="UP001157353">
    <property type="component" value="Unassembled WGS sequence"/>
</dbReference>
<accession>A0ABQ6DXJ7</accession>
<evidence type="ECO:0000313" key="9">
    <source>
        <dbReference type="EMBL" id="GLS89685.1"/>
    </source>
</evidence>
<protein>
    <submittedName>
        <fullName evidence="9">Hemin ABC transporter permease</fullName>
    </submittedName>
</protein>
<comment type="similarity">
    <text evidence="2">Belongs to the binding-protein-dependent transport system permease family. FecCD subfamily.</text>
</comment>
<feature type="transmembrane region" description="Helical" evidence="8">
    <location>
        <begin position="290"/>
        <end position="311"/>
    </location>
</feature>
<dbReference type="EMBL" id="BSPQ01000001">
    <property type="protein sequence ID" value="GLS89685.1"/>
    <property type="molecule type" value="Genomic_DNA"/>
</dbReference>
<evidence type="ECO:0000256" key="6">
    <source>
        <dbReference type="ARBA" id="ARBA00022989"/>
    </source>
</evidence>
<feature type="transmembrane region" description="Helical" evidence="8">
    <location>
        <begin position="251"/>
        <end position="284"/>
    </location>
</feature>
<dbReference type="RefSeq" id="WP_284202797.1">
    <property type="nucleotide sequence ID" value="NZ_BSPQ01000001.1"/>
</dbReference>
<dbReference type="SUPFAM" id="SSF81345">
    <property type="entry name" value="ABC transporter involved in vitamin B12 uptake, BtuC"/>
    <property type="match status" value="1"/>
</dbReference>
<feature type="transmembrane region" description="Helical" evidence="8">
    <location>
        <begin position="158"/>
        <end position="179"/>
    </location>
</feature>
<feature type="transmembrane region" description="Helical" evidence="8">
    <location>
        <begin position="7"/>
        <end position="28"/>
    </location>
</feature>
<comment type="subcellular location">
    <subcellularLocation>
        <location evidence="1">Cell membrane</location>
        <topology evidence="1">Multi-pass membrane protein</topology>
    </subcellularLocation>
</comment>
<keyword evidence="6 8" id="KW-1133">Transmembrane helix</keyword>
<reference evidence="10" key="1">
    <citation type="journal article" date="2019" name="Int. J. Syst. Evol. Microbiol.">
        <title>The Global Catalogue of Microorganisms (GCM) 10K type strain sequencing project: providing services to taxonomists for standard genome sequencing and annotation.</title>
        <authorList>
            <consortium name="The Broad Institute Genomics Platform"/>
            <consortium name="The Broad Institute Genome Sequencing Center for Infectious Disease"/>
            <person name="Wu L."/>
            <person name="Ma J."/>
        </authorList>
    </citation>
    <scope>NUCLEOTIDE SEQUENCE [LARGE SCALE GENOMIC DNA]</scope>
    <source>
        <strain evidence="10">NBRC 103166</strain>
    </source>
</reference>
<feature type="transmembrane region" description="Helical" evidence="8">
    <location>
        <begin position="126"/>
        <end position="146"/>
    </location>
</feature>
<dbReference type="PANTHER" id="PTHR30472">
    <property type="entry name" value="FERRIC ENTEROBACTIN TRANSPORT SYSTEM PERMEASE PROTEIN"/>
    <property type="match status" value="1"/>
</dbReference>
<dbReference type="InterPro" id="IPR037294">
    <property type="entry name" value="ABC_BtuC-like"/>
</dbReference>
<keyword evidence="5 8" id="KW-0812">Transmembrane</keyword>
<evidence type="ECO:0000256" key="5">
    <source>
        <dbReference type="ARBA" id="ARBA00022692"/>
    </source>
</evidence>
<dbReference type="InterPro" id="IPR000522">
    <property type="entry name" value="ABC_transptr_permease_BtuC"/>
</dbReference>
<evidence type="ECO:0000256" key="2">
    <source>
        <dbReference type="ARBA" id="ARBA00007935"/>
    </source>
</evidence>
<name>A0ABQ6DXJ7_9GAMM</name>
<dbReference type="Pfam" id="PF01032">
    <property type="entry name" value="FecCD"/>
    <property type="match status" value="1"/>
</dbReference>
<evidence type="ECO:0000256" key="1">
    <source>
        <dbReference type="ARBA" id="ARBA00004651"/>
    </source>
</evidence>
<feature type="transmembrane region" description="Helical" evidence="8">
    <location>
        <begin position="68"/>
        <end position="88"/>
    </location>
</feature>
<gene>
    <name evidence="9" type="ORF">GCM10007916_07520</name>
</gene>
<feature type="transmembrane region" description="Helical" evidence="8">
    <location>
        <begin position="318"/>
        <end position="338"/>
    </location>
</feature>
<proteinExistence type="inferred from homology"/>
<dbReference type="CDD" id="cd06550">
    <property type="entry name" value="TM_ABC_iron-siderophores_like"/>
    <property type="match status" value="1"/>
</dbReference>
<evidence type="ECO:0000256" key="7">
    <source>
        <dbReference type="ARBA" id="ARBA00023136"/>
    </source>
</evidence>
<comment type="caution">
    <text evidence="9">The sequence shown here is derived from an EMBL/GenBank/DDBJ whole genome shotgun (WGS) entry which is preliminary data.</text>
</comment>
<sequence>MFNNSRFIPLIFIALMTLFFALAISALLKGPTEIAGAQIWDILKQAVFNTDNASIIDWQSNIILDIRLPRIIIALFAGASLALCGLVMQGMFRNPLASPSVLGVSSGASLGAVIAIYLGASLISAWAIPLFAFIGAGISLSIVYRIASSRGQTSVATLLLSGVAVSALNVAAVSLLLAISLSNWDVARMIIYWTMGGLDGRTWDHVYIILPIVVTGFIALLFYSKQLDLLLLGEQHALSVGVDVRRTRRNLLVISTAMVGASVSVVGGIGFIGLVVPHILRLILGPSHRYLLPASLLGGGIALLSADLFLTTFFSDQAIPLGVVTAALGAPFFLFLLVKQRFASGNL</sequence>
<dbReference type="PANTHER" id="PTHR30472:SF25">
    <property type="entry name" value="ABC TRANSPORTER PERMEASE PROTEIN MJ0876-RELATED"/>
    <property type="match status" value="1"/>
</dbReference>
<feature type="transmembrane region" description="Helical" evidence="8">
    <location>
        <begin position="205"/>
        <end position="223"/>
    </location>
</feature>
<organism evidence="9 10">
    <name type="scientific">Psychromonas marina</name>
    <dbReference type="NCBI Taxonomy" id="88364"/>
    <lineage>
        <taxon>Bacteria</taxon>
        <taxon>Pseudomonadati</taxon>
        <taxon>Pseudomonadota</taxon>
        <taxon>Gammaproteobacteria</taxon>
        <taxon>Alteromonadales</taxon>
        <taxon>Psychromonadaceae</taxon>
        <taxon>Psychromonas</taxon>
    </lineage>
</organism>
<evidence type="ECO:0000256" key="3">
    <source>
        <dbReference type="ARBA" id="ARBA00022448"/>
    </source>
</evidence>
<evidence type="ECO:0000313" key="10">
    <source>
        <dbReference type="Proteomes" id="UP001157353"/>
    </source>
</evidence>
<feature type="transmembrane region" description="Helical" evidence="8">
    <location>
        <begin position="100"/>
        <end position="120"/>
    </location>
</feature>
<keyword evidence="3" id="KW-0813">Transport</keyword>
<keyword evidence="10" id="KW-1185">Reference proteome</keyword>
<dbReference type="Gene3D" id="1.10.3470.10">
    <property type="entry name" value="ABC transporter involved in vitamin B12 uptake, BtuC"/>
    <property type="match status" value="1"/>
</dbReference>
<keyword evidence="7 8" id="KW-0472">Membrane</keyword>
<keyword evidence="4" id="KW-1003">Cell membrane</keyword>
<evidence type="ECO:0000256" key="8">
    <source>
        <dbReference type="SAM" id="Phobius"/>
    </source>
</evidence>
<evidence type="ECO:0000256" key="4">
    <source>
        <dbReference type="ARBA" id="ARBA00022475"/>
    </source>
</evidence>